<evidence type="ECO:0000313" key="10">
    <source>
        <dbReference type="EMBL" id="QUJ78095.1"/>
    </source>
</evidence>
<comment type="function">
    <text evidence="1 8">Involved in lipopolysaccharide (LPS) biosynthesis. Catalyzes the transfer of 3-deoxy-D-manno-octulosonate (Kdo) residue(s) from CMP-Kdo to lipid IV(A), the tetraacyldisaccharide-1,4'-bisphosphate precursor of lipid A.</text>
</comment>
<dbReference type="GO" id="GO:0009245">
    <property type="term" value="P:lipid A biosynthetic process"/>
    <property type="evidence" value="ECO:0007669"/>
    <property type="project" value="TreeGrafter"/>
</dbReference>
<feature type="domain" description="3-deoxy-D-manno-octulosonic-acid transferase N-terminal" evidence="9">
    <location>
        <begin position="28"/>
        <end position="188"/>
    </location>
</feature>
<keyword evidence="8" id="KW-1003">Cell membrane</keyword>
<evidence type="ECO:0000256" key="1">
    <source>
        <dbReference type="ARBA" id="ARBA00003394"/>
    </source>
</evidence>
<dbReference type="Pfam" id="PF04413">
    <property type="entry name" value="Glycos_transf_N"/>
    <property type="match status" value="1"/>
</dbReference>
<proteinExistence type="inferred from homology"/>
<keyword evidence="11" id="KW-1185">Reference proteome</keyword>
<dbReference type="PANTHER" id="PTHR42755:SF1">
    <property type="entry name" value="3-DEOXY-D-MANNO-OCTULOSONIC ACID TRANSFERASE, MITOCHONDRIAL-RELATED"/>
    <property type="match status" value="1"/>
</dbReference>
<comment type="subcellular location">
    <subcellularLocation>
        <location evidence="8">Cell membrane</location>
    </subcellularLocation>
</comment>
<dbReference type="GO" id="GO:0009244">
    <property type="term" value="P:lipopolysaccharide core region biosynthetic process"/>
    <property type="evidence" value="ECO:0007669"/>
    <property type="project" value="UniProtKB-UniRule"/>
</dbReference>
<gene>
    <name evidence="10" type="ORF">KDD17_16500</name>
</gene>
<comment type="pathway">
    <text evidence="2 8">Bacterial outer membrane biogenesis; LPS core biosynthesis.</text>
</comment>
<dbReference type="EMBL" id="CP073581">
    <property type="protein sequence ID" value="QUJ78095.1"/>
    <property type="molecule type" value="Genomic_DNA"/>
</dbReference>
<dbReference type="InterPro" id="IPR007507">
    <property type="entry name" value="Glycos_transf_N"/>
</dbReference>
<dbReference type="PANTHER" id="PTHR42755">
    <property type="entry name" value="3-DEOXY-MANNO-OCTULOSONATE CYTIDYLYLTRANSFERASE"/>
    <property type="match status" value="1"/>
</dbReference>
<reference evidence="10" key="1">
    <citation type="submission" date="2021-04" db="EMBL/GenBank/DDBJ databases">
        <title>Complete genome sequence for Sulfitobacter sp. strain JK7-1.</title>
        <authorList>
            <person name="Park S.-J."/>
        </authorList>
    </citation>
    <scope>NUCLEOTIDE SEQUENCE</scope>
    <source>
        <strain evidence="10">JK7-1</strain>
    </source>
</reference>
<dbReference type="GO" id="GO:0005886">
    <property type="term" value="C:plasma membrane"/>
    <property type="evidence" value="ECO:0007669"/>
    <property type="project" value="UniProtKB-SubCell"/>
</dbReference>
<evidence type="ECO:0000256" key="6">
    <source>
        <dbReference type="ARBA" id="ARBA00031445"/>
    </source>
</evidence>
<dbReference type="AlphaFoldDB" id="A0A975PP84"/>
<evidence type="ECO:0000313" key="11">
    <source>
        <dbReference type="Proteomes" id="UP000683291"/>
    </source>
</evidence>
<evidence type="ECO:0000256" key="7">
    <source>
        <dbReference type="ARBA" id="ARBA00049183"/>
    </source>
</evidence>
<dbReference type="EC" id="2.4.99.12" evidence="3 8"/>
<evidence type="ECO:0000256" key="8">
    <source>
        <dbReference type="RuleBase" id="RU365103"/>
    </source>
</evidence>
<keyword evidence="8" id="KW-0448">Lipopolysaccharide biosynthesis</keyword>
<comment type="catalytic activity">
    <reaction evidence="7 8">
        <text>lipid IVA (E. coli) + CMP-3-deoxy-beta-D-manno-octulosonate = alpha-Kdo-(2-&gt;6)-lipid IVA (E. coli) + CMP + H(+)</text>
        <dbReference type="Rhea" id="RHEA:28066"/>
        <dbReference type="ChEBI" id="CHEBI:15378"/>
        <dbReference type="ChEBI" id="CHEBI:58603"/>
        <dbReference type="ChEBI" id="CHEBI:60364"/>
        <dbReference type="ChEBI" id="CHEBI:60377"/>
        <dbReference type="ChEBI" id="CHEBI:85987"/>
        <dbReference type="EC" id="2.4.99.12"/>
    </reaction>
</comment>
<protein>
    <recommendedName>
        <fullName evidence="4 8">3-deoxy-D-manno-octulosonic acid transferase</fullName>
        <shortName evidence="8">Kdo transferase</shortName>
        <ecNumber evidence="3 8">2.4.99.12</ecNumber>
    </recommendedName>
    <alternativeName>
        <fullName evidence="6 8">Lipid IV(A) 3-deoxy-D-manno-octulosonic acid transferase</fullName>
    </alternativeName>
</protein>
<keyword evidence="5 8" id="KW-0808">Transferase</keyword>
<dbReference type="RefSeq" id="WP_212706288.1">
    <property type="nucleotide sequence ID" value="NZ_CP073581.1"/>
</dbReference>
<sequence>MARSLGLRAYRALARRTQAGAVDTGTPRPAGELLWLHCARDADFLATVDLAAQQIALREGLSVLVTLPAPLRDGHKRAVAHHYAIHLRPLPGDHPDACTAFIDHWRPDCGIWIWGALQPNLILAADDSGVPLILLAAHEAGFEQRRDRWLPDVLRTLLPLFMTVLAASPAAVGKLTQTGLDRSQIELASALLAGGRALPCNPDDETELTAACVGRPVWFANGVEAEELGTVLAAHRRALRLSHRLLLVLRPAKALPAADAMAECRQQDFRACDWDNGEFPDESTQVLHFQDPREIGLFYRLAPVSFLGGSLGQGTQSCDPMEAAALGSAILYGPRVGPYLESYTRLANEGAARIVNDSTALGTAVTQLVAPDQAALMARAGWRVVSEGAALFDRISDLIQDTLDTQAGTR</sequence>
<dbReference type="InterPro" id="IPR039901">
    <property type="entry name" value="Kdotransferase"/>
</dbReference>
<dbReference type="Proteomes" id="UP000683291">
    <property type="component" value="Chromosome 1"/>
</dbReference>
<dbReference type="GO" id="GO:0043842">
    <property type="term" value="F:Kdo transferase activity"/>
    <property type="evidence" value="ECO:0007669"/>
    <property type="project" value="UniProtKB-EC"/>
</dbReference>
<evidence type="ECO:0000256" key="2">
    <source>
        <dbReference type="ARBA" id="ARBA00004713"/>
    </source>
</evidence>
<name>A0A975PP84_9RHOB</name>
<organism evidence="10 11">
    <name type="scientific">Sulfitobacter albidus</name>
    <dbReference type="NCBI Taxonomy" id="2829501"/>
    <lineage>
        <taxon>Bacteria</taxon>
        <taxon>Pseudomonadati</taxon>
        <taxon>Pseudomonadota</taxon>
        <taxon>Alphaproteobacteria</taxon>
        <taxon>Rhodobacterales</taxon>
        <taxon>Roseobacteraceae</taxon>
        <taxon>Sulfitobacter</taxon>
    </lineage>
</organism>
<keyword evidence="8" id="KW-0472">Membrane</keyword>
<comment type="similarity">
    <text evidence="8">Belongs to the glycosyltransferase group 1 family.</text>
</comment>
<dbReference type="Gene3D" id="3.40.50.11720">
    <property type="entry name" value="3-Deoxy-D-manno-octulosonic-acid transferase, N-terminal domain"/>
    <property type="match status" value="1"/>
</dbReference>
<dbReference type="KEGG" id="sual:KDD17_16500"/>
<evidence type="ECO:0000256" key="5">
    <source>
        <dbReference type="ARBA" id="ARBA00022679"/>
    </source>
</evidence>
<evidence type="ECO:0000256" key="3">
    <source>
        <dbReference type="ARBA" id="ARBA00012621"/>
    </source>
</evidence>
<evidence type="ECO:0000256" key="4">
    <source>
        <dbReference type="ARBA" id="ARBA00019077"/>
    </source>
</evidence>
<accession>A0A975PP84</accession>
<dbReference type="Gene3D" id="3.40.50.2000">
    <property type="entry name" value="Glycogen Phosphorylase B"/>
    <property type="match status" value="1"/>
</dbReference>
<evidence type="ECO:0000259" key="9">
    <source>
        <dbReference type="Pfam" id="PF04413"/>
    </source>
</evidence>
<dbReference type="InterPro" id="IPR038107">
    <property type="entry name" value="Glycos_transf_N_sf"/>
</dbReference>